<evidence type="ECO:0000313" key="2">
    <source>
        <dbReference type="EMBL" id="CAE0437834.1"/>
    </source>
</evidence>
<organism evidence="2">
    <name type="scientific">Aplanochytrium stocchinoi</name>
    <dbReference type="NCBI Taxonomy" id="215587"/>
    <lineage>
        <taxon>Eukaryota</taxon>
        <taxon>Sar</taxon>
        <taxon>Stramenopiles</taxon>
        <taxon>Bigyra</taxon>
        <taxon>Labyrinthulomycetes</taxon>
        <taxon>Thraustochytrida</taxon>
        <taxon>Thraustochytriidae</taxon>
        <taxon>Aplanochytrium</taxon>
    </lineage>
</organism>
<gene>
    <name evidence="2" type="ORF">ASTO00021_LOCUS8088</name>
</gene>
<sequence>MQLFMSDMLERNVKETDIVIHGHSIGGAVGGLALSELRVGSAMIADRTFGNLLDIVAKICGTSGMLDTSIIGAIAIGYSFTALGLGYRLGISDRPIPYLSPLAWMLTAIAGHRVLSTLAPNEFWPLSPEIVPTFRYPNLVVNMLRYSICGLVGCFPFAMAATVNALSFRSMHGLIELFFSGISIGFLLGFHGYFKSFGCKAVKILGWDMNTGAVWNSLLGKKAILFHDWDSMIPTPLNIVQSDNSFRSMTGKDLDLQCPTVAEMSNLDSNSNTNRTDIIQLMKPCQPAHMYPLMEMAREKYQVIQFVKNAFNS</sequence>
<name>A0A7S3LQT4_9STRA</name>
<dbReference type="EMBL" id="HBIN01010797">
    <property type="protein sequence ID" value="CAE0437834.1"/>
    <property type="molecule type" value="Transcribed_RNA"/>
</dbReference>
<dbReference type="AlphaFoldDB" id="A0A7S3LQT4"/>
<protein>
    <submittedName>
        <fullName evidence="2">Uncharacterized protein</fullName>
    </submittedName>
</protein>
<accession>A0A7S3LQT4</accession>
<proteinExistence type="predicted"/>
<feature type="transmembrane region" description="Helical" evidence="1">
    <location>
        <begin position="173"/>
        <end position="194"/>
    </location>
</feature>
<keyword evidence="1" id="KW-0812">Transmembrane</keyword>
<reference evidence="2" key="1">
    <citation type="submission" date="2021-01" db="EMBL/GenBank/DDBJ databases">
        <authorList>
            <person name="Corre E."/>
            <person name="Pelletier E."/>
            <person name="Niang G."/>
            <person name="Scheremetjew M."/>
            <person name="Finn R."/>
            <person name="Kale V."/>
            <person name="Holt S."/>
            <person name="Cochrane G."/>
            <person name="Meng A."/>
            <person name="Brown T."/>
            <person name="Cohen L."/>
        </authorList>
    </citation>
    <scope>NUCLEOTIDE SEQUENCE</scope>
    <source>
        <strain evidence="2">GSBS06</strain>
    </source>
</reference>
<feature type="transmembrane region" description="Helical" evidence="1">
    <location>
        <begin position="144"/>
        <end position="166"/>
    </location>
</feature>
<dbReference type="InterPro" id="IPR029058">
    <property type="entry name" value="AB_hydrolase_fold"/>
</dbReference>
<keyword evidence="1" id="KW-1133">Transmembrane helix</keyword>
<dbReference type="SUPFAM" id="SSF53474">
    <property type="entry name" value="alpha/beta-Hydrolases"/>
    <property type="match status" value="1"/>
</dbReference>
<evidence type="ECO:0000256" key="1">
    <source>
        <dbReference type="SAM" id="Phobius"/>
    </source>
</evidence>
<feature type="transmembrane region" description="Helical" evidence="1">
    <location>
        <begin position="70"/>
        <end position="90"/>
    </location>
</feature>
<keyword evidence="1" id="KW-0472">Membrane</keyword>